<gene>
    <name evidence="1" type="ORF">C1872_09805</name>
</gene>
<organism evidence="1 2">
    <name type="scientific">Eggerthella lenta</name>
    <name type="common">Eubacterium lentum</name>
    <dbReference type="NCBI Taxonomy" id="84112"/>
    <lineage>
        <taxon>Bacteria</taxon>
        <taxon>Bacillati</taxon>
        <taxon>Actinomycetota</taxon>
        <taxon>Coriobacteriia</taxon>
        <taxon>Eggerthellales</taxon>
        <taxon>Eggerthellaceae</taxon>
        <taxon>Eggerthella</taxon>
    </lineage>
</organism>
<comment type="caution">
    <text evidence="1">The sequence shown here is derived from an EMBL/GenBank/DDBJ whole genome shotgun (WGS) entry which is preliminary data.</text>
</comment>
<dbReference type="PROSITE" id="PS51257">
    <property type="entry name" value="PROKAR_LIPOPROTEIN"/>
    <property type="match status" value="1"/>
</dbReference>
<accession>A0A369MT35</accession>
<dbReference type="AlphaFoldDB" id="A0A369MT35"/>
<name>A0A369MT35_EGGLN</name>
<dbReference type="RefSeq" id="WP_009304300.1">
    <property type="nucleotide sequence ID" value="NZ_CP089333.1"/>
</dbReference>
<reference evidence="1 2" key="1">
    <citation type="journal article" date="2018" name="Elife">
        <title>Discovery and characterization of a prevalent human gut bacterial enzyme sufficient for the inactivation of a family of plant toxins.</title>
        <authorList>
            <person name="Koppel N."/>
            <person name="Bisanz J.E."/>
            <person name="Pandelia M.E."/>
            <person name="Turnbaugh P.J."/>
            <person name="Balskus E.P."/>
        </authorList>
    </citation>
    <scope>NUCLEOTIDE SEQUENCE [LARGE SCALE GENOMIC DNA]</scope>
    <source>
        <strain evidence="1 2">MR1 #12</strain>
    </source>
</reference>
<evidence type="ECO:0000313" key="1">
    <source>
        <dbReference type="EMBL" id="RDB78766.1"/>
    </source>
</evidence>
<dbReference type="EMBL" id="PPTX01000014">
    <property type="protein sequence ID" value="RDB78766.1"/>
    <property type="molecule type" value="Genomic_DNA"/>
</dbReference>
<proteinExistence type="predicted"/>
<evidence type="ECO:0000313" key="2">
    <source>
        <dbReference type="Proteomes" id="UP000253752"/>
    </source>
</evidence>
<protein>
    <submittedName>
        <fullName evidence="1">Uncharacterized protein</fullName>
    </submittedName>
</protein>
<dbReference type="Proteomes" id="UP000253752">
    <property type="component" value="Unassembled WGS sequence"/>
</dbReference>
<sequence>MRVEIDYEDGRLGVFDTANLVAGQPFGGACVAAELVLRLDAAEGEGICLDIHHHDIPGSEEGGDVPYADRCRGYRVCLADAGELGGIECVSVDGRAVAWKRAGRFVDGARFERAQRLWYSESPNACENYRACRIYDYLEASRPDLRGDPEAICSLFGYPPEALAEARRAEAAQPAEEVE</sequence>